<keyword evidence="6" id="KW-0156">Chromatin regulator</keyword>
<accession>A0A4Q1BI65</accession>
<evidence type="ECO:0000256" key="15">
    <source>
        <dbReference type="SAM" id="MobiDB-lite"/>
    </source>
</evidence>
<keyword evidence="7" id="KW-0223">Dioxygenase</keyword>
<evidence type="ECO:0000256" key="3">
    <source>
        <dbReference type="ARBA" id="ARBA00008037"/>
    </source>
</evidence>
<comment type="caution">
    <text evidence="17">The sequence shown here is derived from an EMBL/GenBank/DDBJ whole genome shotgun (WGS) entry which is preliminary data.</text>
</comment>
<dbReference type="InParanoid" id="A0A4Q1BI65"/>
<evidence type="ECO:0000313" key="18">
    <source>
        <dbReference type="Proteomes" id="UP000289152"/>
    </source>
</evidence>
<evidence type="ECO:0000256" key="7">
    <source>
        <dbReference type="ARBA" id="ARBA00022964"/>
    </source>
</evidence>
<comment type="cofactor">
    <cofactor evidence="1">
        <name>Fe(2+)</name>
        <dbReference type="ChEBI" id="CHEBI:29033"/>
    </cofactor>
</comment>
<evidence type="ECO:0000256" key="4">
    <source>
        <dbReference type="ARBA" id="ARBA00013246"/>
    </source>
</evidence>
<gene>
    <name evidence="17" type="ORF">M231_05397</name>
</gene>
<dbReference type="EC" id="1.14.11.27" evidence="4"/>
<proteinExistence type="inferred from homology"/>
<keyword evidence="18" id="KW-1185">Reference proteome</keyword>
<feature type="region of interest" description="Disordered" evidence="15">
    <location>
        <begin position="1"/>
        <end position="28"/>
    </location>
</feature>
<dbReference type="STRING" id="5217.A0A4Q1BI65"/>
<evidence type="ECO:0000256" key="8">
    <source>
        <dbReference type="ARBA" id="ARBA00023002"/>
    </source>
</evidence>
<keyword evidence="12" id="KW-0539">Nucleus</keyword>
<keyword evidence="8" id="KW-0560">Oxidoreductase</keyword>
<evidence type="ECO:0000256" key="10">
    <source>
        <dbReference type="ARBA" id="ARBA00023015"/>
    </source>
</evidence>
<keyword evidence="10" id="KW-0805">Transcription regulation</keyword>
<dbReference type="OrthoDB" id="5876800at2759"/>
<name>A0A4Q1BI65_TREME</name>
<keyword evidence="11" id="KW-0804">Transcription</keyword>
<dbReference type="GO" id="GO:0140680">
    <property type="term" value="F:histone H3K36me/H3K36me2 demethylase activity"/>
    <property type="evidence" value="ECO:0007669"/>
    <property type="project" value="UniProtKB-EC"/>
</dbReference>
<sequence length="940" mass="105518">MDSTSKSPPVDHNTTGSTTSDSTLTVPSTMEVTKMDRTTTSSSLTDLTTVRDGEDVAQVLLSLHGEPQAMSVGKMDLFVEGRKDGVWKDTRVMEGEDNRREGELKRRNITSVEKDIIRRDNKTEMNDVKLAGVDSEMERNLDHEMEKDRDKAVVGEKQDMTQTVKENDKRPKRKAALNRPDYLAMHNHIPTPTGKWLELINDPEKYGARILEDNFPRIPGDLLTKAWIESPLSDTPISEIVNGVNYNTSSTSPKGTSIPRTSVPSASFPHPTTDFSETRFPPTLFYGPSRVPLVIRKSDGGFESMGGRLPSKSLKVGDIVKLVGEDRTVDVIDVASQHSSQWSLTKWAEYIRSRTINGEPTRKVYNVITLEISGTDLAKRVTPPRLVREIDWVDNFWEFGDGGKSYPKVQLYCLMGAKGAWTDWHVDFAASSVYYSIHTGSKVFVISFLGLGDLNTNDQTFFFIRPTESNLKAYATWSGSAELQQSTWLGNMCDEVRKVTLTQGDTMIIPAGYIHAVYTPEDAIVFGGNFLHSYDIDVQLRMRQIEIDTKVPQRFRFPQLDRLCWYVASRYRTHLTQLRTYRPRVHTSPLHPRILQGLTYLASFLISQTDILEDPTAEDKVRKSIWDRVPVEVGDPVSLARELQWRVLRELPKVHESNEMGEEKRGMGKKMKRKGKVERIKMVVEGMRERDGSDLSESVLGDMVGMGDDSGWTEDVPFHSSHSTRVKRPRSLLPDHISPVIQNPQDLSRSIGSMLPIVQPQKSLSMSKIAERVNGRMEGGDEIITSEVDTVVMRDIEPTSENREIVVYENGKVVPPKGEVIREATNYLEVVEGKRVGDVDGVVGARVVDMADTGDGGKVGEMEDAGGMVQGGKVGEMVDTGEMMEGGGVGDIEETTDMVDTVERIDIDQRVKRRVRKLEDGGMEWEEVVVRTTRTVVKWE</sequence>
<evidence type="ECO:0000256" key="9">
    <source>
        <dbReference type="ARBA" id="ARBA00023004"/>
    </source>
</evidence>
<dbReference type="SMART" id="SM00558">
    <property type="entry name" value="JmjC"/>
    <property type="match status" value="1"/>
</dbReference>
<evidence type="ECO:0000256" key="5">
    <source>
        <dbReference type="ARBA" id="ARBA00022723"/>
    </source>
</evidence>
<evidence type="ECO:0000256" key="11">
    <source>
        <dbReference type="ARBA" id="ARBA00023163"/>
    </source>
</evidence>
<reference evidence="17 18" key="1">
    <citation type="submission" date="2016-06" db="EMBL/GenBank/DDBJ databases">
        <title>Evolution of pathogenesis and genome organization in the Tremellales.</title>
        <authorList>
            <person name="Cuomo C."/>
            <person name="Litvintseva A."/>
            <person name="Heitman J."/>
            <person name="Chen Y."/>
            <person name="Sun S."/>
            <person name="Springer D."/>
            <person name="Dromer F."/>
            <person name="Young S."/>
            <person name="Zeng Q."/>
            <person name="Chapman S."/>
            <person name="Gujja S."/>
            <person name="Saif S."/>
            <person name="Birren B."/>
        </authorList>
    </citation>
    <scope>NUCLEOTIDE SEQUENCE [LARGE SCALE GENOMIC DNA]</scope>
    <source>
        <strain evidence="17 18">ATCC 28783</strain>
    </source>
</reference>
<dbReference type="GO" id="GO:0046872">
    <property type="term" value="F:metal ion binding"/>
    <property type="evidence" value="ECO:0007669"/>
    <property type="project" value="UniProtKB-KW"/>
</dbReference>
<dbReference type="Pfam" id="PF17811">
    <property type="entry name" value="JHD"/>
    <property type="match status" value="1"/>
</dbReference>
<dbReference type="InterPro" id="IPR050690">
    <property type="entry name" value="JHDM1_Histone_Demethylase"/>
</dbReference>
<keyword evidence="9" id="KW-0408">Iron</keyword>
<evidence type="ECO:0000259" key="16">
    <source>
        <dbReference type="PROSITE" id="PS51184"/>
    </source>
</evidence>
<dbReference type="Gene3D" id="2.60.120.650">
    <property type="entry name" value="Cupin"/>
    <property type="match status" value="1"/>
</dbReference>
<comment type="similarity">
    <text evidence="3">Belongs to the JHDM1 histone demethylase family.</text>
</comment>
<feature type="domain" description="JmjC" evidence="16">
    <location>
        <begin position="359"/>
        <end position="547"/>
    </location>
</feature>
<feature type="compositionally biased region" description="Polar residues" evidence="15">
    <location>
        <begin position="249"/>
        <end position="265"/>
    </location>
</feature>
<dbReference type="AlphaFoldDB" id="A0A4Q1BI65"/>
<protein>
    <recommendedName>
        <fullName evidence="4">[histone H3]-dimethyl-L-lysine(36) demethylase</fullName>
        <ecNumber evidence="4">1.14.11.27</ecNumber>
    </recommendedName>
    <alternativeName>
        <fullName evidence="13">[Histone-H3]-lysine-36 demethylase 1</fullName>
    </alternativeName>
</protein>
<feature type="region of interest" description="Disordered" evidence="15">
    <location>
        <begin position="249"/>
        <end position="270"/>
    </location>
</feature>
<evidence type="ECO:0000256" key="13">
    <source>
        <dbReference type="ARBA" id="ARBA00031083"/>
    </source>
</evidence>
<evidence type="ECO:0000313" key="17">
    <source>
        <dbReference type="EMBL" id="RXK37331.1"/>
    </source>
</evidence>
<dbReference type="InterPro" id="IPR041070">
    <property type="entry name" value="JHD"/>
</dbReference>
<dbReference type="SUPFAM" id="SSF51197">
    <property type="entry name" value="Clavaminate synthase-like"/>
    <property type="match status" value="1"/>
</dbReference>
<dbReference type="PROSITE" id="PS51184">
    <property type="entry name" value="JMJC"/>
    <property type="match status" value="1"/>
</dbReference>
<dbReference type="CDD" id="cd02208">
    <property type="entry name" value="cupin_RmlC-like"/>
    <property type="match status" value="1"/>
</dbReference>
<keyword evidence="5" id="KW-0479">Metal-binding</keyword>
<dbReference type="InterPro" id="IPR003347">
    <property type="entry name" value="JmjC_dom"/>
</dbReference>
<comment type="subcellular location">
    <subcellularLocation>
        <location evidence="2">Nucleus</location>
    </subcellularLocation>
</comment>
<dbReference type="EMBL" id="SDIL01000071">
    <property type="protein sequence ID" value="RXK37331.1"/>
    <property type="molecule type" value="Genomic_DNA"/>
</dbReference>
<evidence type="ECO:0000256" key="2">
    <source>
        <dbReference type="ARBA" id="ARBA00004123"/>
    </source>
</evidence>
<comment type="catalytic activity">
    <reaction evidence="14">
        <text>N(6),N(6)-dimethyl-L-lysyl(36)-[histone H3] + 2 2-oxoglutarate + 2 O2 = L-lysyl(36)-[histone H3] + 2 formaldehyde + 2 succinate + 2 CO2</text>
        <dbReference type="Rhea" id="RHEA:42032"/>
        <dbReference type="Rhea" id="RHEA-COMP:9785"/>
        <dbReference type="Rhea" id="RHEA-COMP:9787"/>
        <dbReference type="ChEBI" id="CHEBI:15379"/>
        <dbReference type="ChEBI" id="CHEBI:16526"/>
        <dbReference type="ChEBI" id="CHEBI:16810"/>
        <dbReference type="ChEBI" id="CHEBI:16842"/>
        <dbReference type="ChEBI" id="CHEBI:29969"/>
        <dbReference type="ChEBI" id="CHEBI:30031"/>
        <dbReference type="ChEBI" id="CHEBI:61976"/>
        <dbReference type="EC" id="1.14.11.27"/>
    </reaction>
</comment>
<dbReference type="GO" id="GO:0005634">
    <property type="term" value="C:nucleus"/>
    <property type="evidence" value="ECO:0007669"/>
    <property type="project" value="UniProtKB-SubCell"/>
</dbReference>
<evidence type="ECO:0000256" key="12">
    <source>
        <dbReference type="ARBA" id="ARBA00023242"/>
    </source>
</evidence>
<organism evidence="17 18">
    <name type="scientific">Tremella mesenterica</name>
    <name type="common">Jelly fungus</name>
    <dbReference type="NCBI Taxonomy" id="5217"/>
    <lineage>
        <taxon>Eukaryota</taxon>
        <taxon>Fungi</taxon>
        <taxon>Dikarya</taxon>
        <taxon>Basidiomycota</taxon>
        <taxon>Agaricomycotina</taxon>
        <taxon>Tremellomycetes</taxon>
        <taxon>Tremellales</taxon>
        <taxon>Tremellaceae</taxon>
        <taxon>Tremella</taxon>
    </lineage>
</organism>
<dbReference type="Proteomes" id="UP000289152">
    <property type="component" value="Unassembled WGS sequence"/>
</dbReference>
<feature type="compositionally biased region" description="Low complexity" evidence="15">
    <location>
        <begin position="14"/>
        <end position="25"/>
    </location>
</feature>
<evidence type="ECO:0000256" key="6">
    <source>
        <dbReference type="ARBA" id="ARBA00022853"/>
    </source>
</evidence>
<dbReference type="PANTHER" id="PTHR23123">
    <property type="entry name" value="PHD/F-BOX CONTAINING PROTEIN"/>
    <property type="match status" value="1"/>
</dbReference>
<evidence type="ECO:0000256" key="1">
    <source>
        <dbReference type="ARBA" id="ARBA00001954"/>
    </source>
</evidence>
<evidence type="ECO:0000256" key="14">
    <source>
        <dbReference type="ARBA" id="ARBA00047915"/>
    </source>
</evidence>